<reference evidence="2" key="1">
    <citation type="submission" date="2020-05" db="EMBL/GenBank/DDBJ databases">
        <authorList>
            <person name="Chiriac C."/>
            <person name="Salcher M."/>
            <person name="Ghai R."/>
            <person name="Kavagutti S V."/>
        </authorList>
    </citation>
    <scope>NUCLEOTIDE SEQUENCE</scope>
</reference>
<protein>
    <submittedName>
        <fullName evidence="2">Uncharacterized protein</fullName>
    </submittedName>
</protein>
<dbReference type="EMBL" id="LR798364">
    <property type="protein sequence ID" value="CAB5226864.1"/>
    <property type="molecule type" value="Genomic_DNA"/>
</dbReference>
<organism evidence="2">
    <name type="scientific">uncultured Caudovirales phage</name>
    <dbReference type="NCBI Taxonomy" id="2100421"/>
    <lineage>
        <taxon>Viruses</taxon>
        <taxon>Duplodnaviria</taxon>
        <taxon>Heunggongvirae</taxon>
        <taxon>Uroviricota</taxon>
        <taxon>Caudoviricetes</taxon>
        <taxon>Peduoviridae</taxon>
        <taxon>Maltschvirus</taxon>
        <taxon>Maltschvirus maltsch</taxon>
    </lineage>
</organism>
<sequence>MSCYLVSNKEIYLLAASAVAKNQCYVALEPLHGVLIRENVRELMKQNLASVNYRYKEQQQWEPNFEMWLKEDGNYDEWKLIDYCLNLLRNYSTIQKIKAAHHYSYQACDSLDWKDSHAKKLVDSVIDKMIHELDGYDEAEWGI</sequence>
<accession>A0A6J7XGA0</accession>
<gene>
    <name evidence="2" type="ORF">UFOVP1516_45</name>
    <name evidence="1" type="ORF">UFOVP887_90</name>
</gene>
<evidence type="ECO:0000313" key="2">
    <source>
        <dbReference type="EMBL" id="CAB5226864.1"/>
    </source>
</evidence>
<evidence type="ECO:0000313" key="1">
    <source>
        <dbReference type="EMBL" id="CAB4169284.1"/>
    </source>
</evidence>
<name>A0A6J7XGA0_9CAUD</name>
<proteinExistence type="predicted"/>
<dbReference type="EMBL" id="LR796837">
    <property type="protein sequence ID" value="CAB4169284.1"/>
    <property type="molecule type" value="Genomic_DNA"/>
</dbReference>